<dbReference type="Pfam" id="PF11976">
    <property type="entry name" value="Rad60-SLD"/>
    <property type="match status" value="1"/>
</dbReference>
<evidence type="ECO:0000313" key="4">
    <source>
        <dbReference type="RefSeq" id="XP_021800764.1"/>
    </source>
</evidence>
<dbReference type="SUPFAM" id="SSF54236">
    <property type="entry name" value="Ubiquitin-like"/>
    <property type="match status" value="1"/>
</dbReference>
<gene>
    <name evidence="4" type="primary">LOC110745021</name>
</gene>
<dbReference type="InterPro" id="IPR029071">
    <property type="entry name" value="Ubiquitin-like_domsf"/>
</dbReference>
<dbReference type="InterPro" id="IPR022617">
    <property type="entry name" value="Rad60/SUMO-like_dom"/>
</dbReference>
<dbReference type="KEGG" id="pavi:110745021"/>
<protein>
    <submittedName>
        <fullName evidence="4">Small ubiquitin-related modifier 2-like</fullName>
    </submittedName>
</protein>
<feature type="compositionally biased region" description="Low complexity" evidence="1">
    <location>
        <begin position="48"/>
        <end position="58"/>
    </location>
</feature>
<keyword evidence="3" id="KW-1185">Reference proteome</keyword>
<dbReference type="PANTHER" id="PTHR10562">
    <property type="entry name" value="SMALL UBIQUITIN-RELATED MODIFIER"/>
    <property type="match status" value="1"/>
</dbReference>
<dbReference type="RefSeq" id="XP_021800764.1">
    <property type="nucleotide sequence ID" value="XM_021945072.1"/>
</dbReference>
<dbReference type="AlphaFoldDB" id="A0A6P5RCU6"/>
<reference evidence="4" key="1">
    <citation type="submission" date="2025-08" db="UniProtKB">
        <authorList>
            <consortium name="RefSeq"/>
        </authorList>
    </citation>
    <scope>IDENTIFICATION</scope>
</reference>
<evidence type="ECO:0000256" key="1">
    <source>
        <dbReference type="SAM" id="MobiDB-lite"/>
    </source>
</evidence>
<accession>A0A6P5RCU6</accession>
<dbReference type="PROSITE" id="PS50053">
    <property type="entry name" value="UBIQUITIN_2"/>
    <property type="match status" value="1"/>
</dbReference>
<feature type="domain" description="Ubiquitin-like" evidence="2">
    <location>
        <begin position="94"/>
        <end position="147"/>
    </location>
</feature>
<evidence type="ECO:0000259" key="2">
    <source>
        <dbReference type="PROSITE" id="PS50053"/>
    </source>
</evidence>
<sequence>MVGMNDHQISCLVLSGKYGSSSHSHTSCNLGRHDDVEETATLNHTQNSAASSCSSRLSHLPTGGEDEEDPTTLIRVWAQQHPPVTYLMGPNSLLKHVLRNYCTRNSLLYESKRFLYNGNRVRQNHTPAGLGMEDGDAIDAMSHMLGGGAAVT</sequence>
<proteinExistence type="predicted"/>
<dbReference type="Gene3D" id="3.10.20.90">
    <property type="entry name" value="Phosphatidylinositol 3-kinase Catalytic Subunit, Chain A, domain 1"/>
    <property type="match status" value="1"/>
</dbReference>
<feature type="region of interest" description="Disordered" evidence="1">
    <location>
        <begin position="45"/>
        <end position="68"/>
    </location>
</feature>
<evidence type="ECO:0000313" key="3">
    <source>
        <dbReference type="Proteomes" id="UP000515124"/>
    </source>
</evidence>
<dbReference type="GeneID" id="110745021"/>
<name>A0A6P5RCU6_PRUAV</name>
<dbReference type="Proteomes" id="UP000515124">
    <property type="component" value="Unplaced"/>
</dbReference>
<dbReference type="InterPro" id="IPR000626">
    <property type="entry name" value="Ubiquitin-like_dom"/>
</dbReference>
<organism evidence="3 4">
    <name type="scientific">Prunus avium</name>
    <name type="common">Cherry</name>
    <name type="synonym">Cerasus avium</name>
    <dbReference type="NCBI Taxonomy" id="42229"/>
    <lineage>
        <taxon>Eukaryota</taxon>
        <taxon>Viridiplantae</taxon>
        <taxon>Streptophyta</taxon>
        <taxon>Embryophyta</taxon>
        <taxon>Tracheophyta</taxon>
        <taxon>Spermatophyta</taxon>
        <taxon>Magnoliopsida</taxon>
        <taxon>eudicotyledons</taxon>
        <taxon>Gunneridae</taxon>
        <taxon>Pentapetalae</taxon>
        <taxon>rosids</taxon>
        <taxon>fabids</taxon>
        <taxon>Rosales</taxon>
        <taxon>Rosaceae</taxon>
        <taxon>Amygdaloideae</taxon>
        <taxon>Amygdaleae</taxon>
        <taxon>Prunus</taxon>
    </lineage>
</organism>